<proteinExistence type="predicted"/>
<evidence type="ECO:0000313" key="1">
    <source>
        <dbReference type="EMBL" id="AOK19105.1"/>
    </source>
</evidence>
<reference evidence="1 2" key="1">
    <citation type="submission" date="2015-12" db="EMBL/GenBank/DDBJ databases">
        <title>Diversity of Burkholderia near neighbor genomes.</title>
        <authorList>
            <person name="Sahl J."/>
            <person name="Wagner D."/>
            <person name="Keim P."/>
        </authorList>
    </citation>
    <scope>NUCLEOTIDE SEQUENCE [LARGE SCALE GENOMIC DNA]</scope>
    <source>
        <strain evidence="1 2">MSMB1184WGS</strain>
    </source>
</reference>
<name>A0A1B4PYV5_BURCE</name>
<dbReference type="AlphaFoldDB" id="A0A1B4PYV5"/>
<gene>
    <name evidence="1" type="ORF">WT26_24395</name>
</gene>
<evidence type="ECO:0000313" key="2">
    <source>
        <dbReference type="Proteomes" id="UP000094776"/>
    </source>
</evidence>
<protein>
    <submittedName>
        <fullName evidence="1">Uncharacterized protein</fullName>
    </submittedName>
</protein>
<dbReference type="Proteomes" id="UP000094776">
    <property type="component" value="Chromosome 2"/>
</dbReference>
<organism evidence="1 2">
    <name type="scientific">Burkholderia cepacia</name>
    <name type="common">Pseudomonas cepacia</name>
    <dbReference type="NCBI Taxonomy" id="292"/>
    <lineage>
        <taxon>Bacteria</taxon>
        <taxon>Pseudomonadati</taxon>
        <taxon>Pseudomonadota</taxon>
        <taxon>Betaproteobacteria</taxon>
        <taxon>Burkholderiales</taxon>
        <taxon>Burkholderiaceae</taxon>
        <taxon>Burkholderia</taxon>
        <taxon>Burkholderia cepacia complex</taxon>
    </lineage>
</organism>
<sequence length="76" mass="8214">MLLEPVDLLFEDRCNDGVRRVCYEIQAIALSVDQFLAYLRSGLFLSGCADGNGCSGEENQGGKAASNLKCNTLAIR</sequence>
<dbReference type="EMBL" id="CP013444">
    <property type="protein sequence ID" value="AOK19105.1"/>
    <property type="molecule type" value="Genomic_DNA"/>
</dbReference>
<accession>A0A1B4PYV5</accession>